<evidence type="ECO:0000256" key="4">
    <source>
        <dbReference type="ARBA" id="ARBA00022475"/>
    </source>
</evidence>
<name>A0A8I1GGT1_9HYPH</name>
<evidence type="ECO:0000256" key="5">
    <source>
        <dbReference type="ARBA" id="ARBA00022679"/>
    </source>
</evidence>
<accession>A0A8I1GGT1</accession>
<dbReference type="CDD" id="cd00082">
    <property type="entry name" value="HisKA"/>
    <property type="match status" value="1"/>
</dbReference>
<dbReference type="GO" id="GO:0000155">
    <property type="term" value="F:phosphorelay sensor kinase activity"/>
    <property type="evidence" value="ECO:0007669"/>
    <property type="project" value="InterPro"/>
</dbReference>
<dbReference type="PROSITE" id="PS50109">
    <property type="entry name" value="HIS_KIN"/>
    <property type="match status" value="1"/>
</dbReference>
<keyword evidence="7 11" id="KW-0418">Kinase</keyword>
<feature type="transmembrane region" description="Helical" evidence="9">
    <location>
        <begin position="49"/>
        <end position="70"/>
    </location>
</feature>
<dbReference type="Pfam" id="PF02518">
    <property type="entry name" value="HATPase_c"/>
    <property type="match status" value="1"/>
</dbReference>
<keyword evidence="8" id="KW-0067">ATP-binding</keyword>
<evidence type="ECO:0000256" key="9">
    <source>
        <dbReference type="SAM" id="Phobius"/>
    </source>
</evidence>
<dbReference type="GO" id="GO:0005524">
    <property type="term" value="F:ATP binding"/>
    <property type="evidence" value="ECO:0007669"/>
    <property type="project" value="UniProtKB-KW"/>
</dbReference>
<evidence type="ECO:0000313" key="12">
    <source>
        <dbReference type="Proteomes" id="UP000623250"/>
    </source>
</evidence>
<proteinExistence type="predicted"/>
<dbReference type="InterPro" id="IPR047770">
    <property type="entry name" value="RegB"/>
</dbReference>
<keyword evidence="4" id="KW-1003">Cell membrane</keyword>
<dbReference type="SUPFAM" id="SSF47384">
    <property type="entry name" value="Homodimeric domain of signal transducing histidine kinase"/>
    <property type="match status" value="1"/>
</dbReference>
<dbReference type="SMART" id="SM00387">
    <property type="entry name" value="HATPase_c"/>
    <property type="match status" value="1"/>
</dbReference>
<evidence type="ECO:0000256" key="6">
    <source>
        <dbReference type="ARBA" id="ARBA00022741"/>
    </source>
</evidence>
<dbReference type="InterPro" id="IPR050980">
    <property type="entry name" value="2C_sensor_his_kinase"/>
</dbReference>
<dbReference type="CDD" id="cd00075">
    <property type="entry name" value="HATPase"/>
    <property type="match status" value="1"/>
</dbReference>
<protein>
    <recommendedName>
        <fullName evidence="3">histidine kinase</fullName>
        <ecNumber evidence="3">2.7.13.3</ecNumber>
    </recommendedName>
</protein>
<comment type="subcellular location">
    <subcellularLocation>
        <location evidence="2">Cell membrane</location>
        <topology evidence="2">Multi-pass membrane protein</topology>
    </subcellularLocation>
</comment>
<dbReference type="Pfam" id="PF25323">
    <property type="entry name" value="6TM_PilS"/>
    <property type="match status" value="1"/>
</dbReference>
<keyword evidence="5" id="KW-0808">Transferase</keyword>
<dbReference type="Proteomes" id="UP000623250">
    <property type="component" value="Unassembled WGS sequence"/>
</dbReference>
<dbReference type="InterPro" id="IPR003661">
    <property type="entry name" value="HisK_dim/P_dom"/>
</dbReference>
<keyword evidence="9" id="KW-0812">Transmembrane</keyword>
<keyword evidence="9" id="KW-1133">Transmembrane helix</keyword>
<evidence type="ECO:0000256" key="3">
    <source>
        <dbReference type="ARBA" id="ARBA00012438"/>
    </source>
</evidence>
<dbReference type="EC" id="2.7.13.3" evidence="3"/>
<sequence length="442" mass="48850">MDIPRFPADSPRSQASRLRLRTTIRHRWFAVAGQTGTILLLYYGFEFPVPLVACFVFILLSATLNLVLSLSFPRSQLLSTRYSAALLCFDMLQLTGLLLVTGGIENPFIFLLIVPVAVSASTQRLRVTVLLAALTVVLATILAIWHWPLPWAGEPPVLPPDYQVGLWAAVVSCIVFMAVYAWRIEQEAREMSQALSATEMVLARETRLTALDGLAAAAAHQLGTPLSTITLVARELEREIPKDASIREDIELLQTQAARCRDILSQLSRAGREEEQDEIFSQMRLRHLLEEVVAPLRTPETDIIVTVKDTSPQGKTAAEPIILRNPGLMHSLENLIDNAAEFANTCVTVDATYNAEEVKVRIRDDGPGFHPTVINRLGEPYVTNRPRDEAEDEEHGMGLGFFIAKTLLERSGASISIANRTAPETGAIVEISWPRDRLAASL</sequence>
<dbReference type="InterPro" id="IPR036097">
    <property type="entry name" value="HisK_dim/P_sf"/>
</dbReference>
<comment type="caution">
    <text evidence="11">The sequence shown here is derived from an EMBL/GenBank/DDBJ whole genome shotgun (WGS) entry which is preliminary data.</text>
</comment>
<dbReference type="RefSeq" id="WP_081796506.1">
    <property type="nucleotide sequence ID" value="NZ_JAEMUK010000079.1"/>
</dbReference>
<evidence type="ECO:0000259" key="10">
    <source>
        <dbReference type="PROSITE" id="PS50109"/>
    </source>
</evidence>
<evidence type="ECO:0000256" key="2">
    <source>
        <dbReference type="ARBA" id="ARBA00004651"/>
    </source>
</evidence>
<dbReference type="AlphaFoldDB" id="A0A8I1GGT1"/>
<dbReference type="NCBIfam" id="NF033792">
    <property type="entry name" value="ActS_PrrB_HisK"/>
    <property type="match status" value="1"/>
</dbReference>
<dbReference type="Gene3D" id="3.30.565.10">
    <property type="entry name" value="Histidine kinase-like ATPase, C-terminal domain"/>
    <property type="match status" value="1"/>
</dbReference>
<evidence type="ECO:0000313" key="11">
    <source>
        <dbReference type="EMBL" id="MBJ7544523.1"/>
    </source>
</evidence>
<dbReference type="InterPro" id="IPR005467">
    <property type="entry name" value="His_kinase_dom"/>
</dbReference>
<organism evidence="11 12">
    <name type="scientific">Rhodomicrobium udaipurense</name>
    <dbReference type="NCBI Taxonomy" id="1202716"/>
    <lineage>
        <taxon>Bacteria</taxon>
        <taxon>Pseudomonadati</taxon>
        <taxon>Pseudomonadota</taxon>
        <taxon>Alphaproteobacteria</taxon>
        <taxon>Hyphomicrobiales</taxon>
        <taxon>Hyphomicrobiaceae</taxon>
        <taxon>Rhodomicrobium</taxon>
    </lineage>
</organism>
<reference evidence="11 12" key="1">
    <citation type="submission" date="2020-12" db="EMBL/GenBank/DDBJ databases">
        <title>Revised draft genomes of Rhodomicrobium vannielii ATCC 17100 and Rhodomicrobium udaipurense JA643.</title>
        <authorList>
            <person name="Conners E.M."/>
            <person name="Davenport E.J."/>
            <person name="Bose A."/>
        </authorList>
    </citation>
    <scope>NUCLEOTIDE SEQUENCE [LARGE SCALE GENOMIC DNA]</scope>
    <source>
        <strain evidence="11 12">JA643</strain>
    </source>
</reference>
<gene>
    <name evidence="11" type="ORF">JDN41_13285</name>
</gene>
<keyword evidence="6" id="KW-0547">Nucleotide-binding</keyword>
<comment type="catalytic activity">
    <reaction evidence="1">
        <text>ATP + protein L-histidine = ADP + protein N-phospho-L-histidine.</text>
        <dbReference type="EC" id="2.7.13.3"/>
    </reaction>
</comment>
<dbReference type="Pfam" id="PF00512">
    <property type="entry name" value="HisKA"/>
    <property type="match status" value="1"/>
</dbReference>
<evidence type="ECO:0000256" key="8">
    <source>
        <dbReference type="ARBA" id="ARBA00022840"/>
    </source>
</evidence>
<keyword evidence="9" id="KW-0472">Membrane</keyword>
<dbReference type="PANTHER" id="PTHR44936">
    <property type="entry name" value="SENSOR PROTEIN CREC"/>
    <property type="match status" value="1"/>
</dbReference>
<evidence type="ECO:0000256" key="1">
    <source>
        <dbReference type="ARBA" id="ARBA00000085"/>
    </source>
</evidence>
<evidence type="ECO:0000256" key="7">
    <source>
        <dbReference type="ARBA" id="ARBA00022777"/>
    </source>
</evidence>
<dbReference type="InterPro" id="IPR003594">
    <property type="entry name" value="HATPase_dom"/>
</dbReference>
<dbReference type="InterPro" id="IPR036890">
    <property type="entry name" value="HATPase_C_sf"/>
</dbReference>
<dbReference type="SMART" id="SM00388">
    <property type="entry name" value="HisKA"/>
    <property type="match status" value="1"/>
</dbReference>
<dbReference type="EMBL" id="JAEMUK010000079">
    <property type="protein sequence ID" value="MBJ7544523.1"/>
    <property type="molecule type" value="Genomic_DNA"/>
</dbReference>
<feature type="transmembrane region" description="Helical" evidence="9">
    <location>
        <begin position="26"/>
        <end position="43"/>
    </location>
</feature>
<dbReference type="GO" id="GO:0005886">
    <property type="term" value="C:plasma membrane"/>
    <property type="evidence" value="ECO:0007669"/>
    <property type="project" value="UniProtKB-SubCell"/>
</dbReference>
<feature type="transmembrane region" description="Helical" evidence="9">
    <location>
        <begin position="129"/>
        <end position="147"/>
    </location>
</feature>
<dbReference type="PANTHER" id="PTHR44936:SF10">
    <property type="entry name" value="SENSOR PROTEIN RSTB"/>
    <property type="match status" value="1"/>
</dbReference>
<keyword evidence="12" id="KW-1185">Reference proteome</keyword>
<dbReference type="SUPFAM" id="SSF55874">
    <property type="entry name" value="ATPase domain of HSP90 chaperone/DNA topoisomerase II/histidine kinase"/>
    <property type="match status" value="1"/>
</dbReference>
<dbReference type="Gene3D" id="1.10.287.130">
    <property type="match status" value="1"/>
</dbReference>
<feature type="domain" description="Histidine kinase" evidence="10">
    <location>
        <begin position="217"/>
        <end position="437"/>
    </location>
</feature>
<feature type="transmembrane region" description="Helical" evidence="9">
    <location>
        <begin position="162"/>
        <end position="182"/>
    </location>
</feature>